<feature type="domain" description="Cytidyltransferase-like" evidence="18">
    <location>
        <begin position="360"/>
        <end position="485"/>
    </location>
</feature>
<dbReference type="EC" id="2.7.1.167" evidence="16"/>
<evidence type="ECO:0000256" key="15">
    <source>
        <dbReference type="ARBA" id="ARBA00061122"/>
    </source>
</evidence>
<keyword evidence="20" id="KW-1185">Reference proteome</keyword>
<keyword evidence="11 16" id="KW-0119">Carbohydrate metabolism</keyword>
<dbReference type="CDD" id="cd01172">
    <property type="entry name" value="RfaE_like"/>
    <property type="match status" value="1"/>
</dbReference>
<evidence type="ECO:0000256" key="12">
    <source>
        <dbReference type="ARBA" id="ARBA00047428"/>
    </source>
</evidence>
<comment type="catalytic activity">
    <reaction evidence="13 16">
        <text>D-glycero-beta-D-manno-heptose 7-phosphate + ATP = D-glycero-beta-D-manno-heptose 1,7-bisphosphate + ADP + H(+)</text>
        <dbReference type="Rhea" id="RHEA:27473"/>
        <dbReference type="ChEBI" id="CHEBI:15378"/>
        <dbReference type="ChEBI" id="CHEBI:30616"/>
        <dbReference type="ChEBI" id="CHEBI:60204"/>
        <dbReference type="ChEBI" id="CHEBI:60208"/>
        <dbReference type="ChEBI" id="CHEBI:456216"/>
        <dbReference type="EC" id="2.7.1.167"/>
    </reaction>
</comment>
<dbReference type="UniPathway" id="UPA00356">
    <property type="reaction ID" value="UER00437"/>
</dbReference>
<evidence type="ECO:0000313" key="19">
    <source>
        <dbReference type="EMBL" id="SBS28355.1"/>
    </source>
</evidence>
<dbReference type="GO" id="GO:0005829">
    <property type="term" value="C:cytosol"/>
    <property type="evidence" value="ECO:0007669"/>
    <property type="project" value="TreeGrafter"/>
</dbReference>
<dbReference type="Pfam" id="PF01467">
    <property type="entry name" value="CTP_transf_like"/>
    <property type="match status" value="1"/>
</dbReference>
<dbReference type="InterPro" id="IPR004821">
    <property type="entry name" value="Cyt_trans-like"/>
</dbReference>
<dbReference type="EMBL" id="FLOB01000002">
    <property type="protein sequence ID" value="SBS28355.1"/>
    <property type="molecule type" value="Genomic_DNA"/>
</dbReference>
<dbReference type="NCBIfam" id="NF008454">
    <property type="entry name" value="PRK11316.1"/>
    <property type="match status" value="1"/>
</dbReference>
<comment type="catalytic activity">
    <reaction evidence="12 16">
        <text>D-glycero-beta-D-manno-heptose 1-phosphate + ATP + H(+) = ADP-D-glycero-beta-D-manno-heptose + diphosphate</text>
        <dbReference type="Rhea" id="RHEA:27465"/>
        <dbReference type="ChEBI" id="CHEBI:15378"/>
        <dbReference type="ChEBI" id="CHEBI:30616"/>
        <dbReference type="ChEBI" id="CHEBI:33019"/>
        <dbReference type="ChEBI" id="CHEBI:59967"/>
        <dbReference type="ChEBI" id="CHEBI:61593"/>
        <dbReference type="EC" id="2.7.7.70"/>
    </reaction>
</comment>
<comment type="function">
    <text evidence="1 16">Catalyzes the phosphorylation of D-glycero-D-manno-heptose 7-phosphate at the C-1 position to selectively form D-glycero-beta-D-manno-heptose-1,7-bisphosphate.</text>
</comment>
<comment type="pathway">
    <text evidence="3">Bacterial outer membrane biogenesis; LPS core biosynthesis.</text>
</comment>
<comment type="pathway">
    <text evidence="16">Nucleotide-sugar biosynthesis; ADP-L-glycero-beta-D-manno-heptose biosynthesis; ADP-L-glycero-beta-D-manno-heptose from D-glycero-beta-D-manno-heptose 7-phosphate: step 3/4.</text>
</comment>
<dbReference type="InterPro" id="IPR023030">
    <property type="entry name" value="Bifunc_HldE"/>
</dbReference>
<organism evidence="19 20">
    <name type="scientific">Marinomonas spartinae</name>
    <dbReference type="NCBI Taxonomy" id="1792290"/>
    <lineage>
        <taxon>Bacteria</taxon>
        <taxon>Pseudomonadati</taxon>
        <taxon>Pseudomonadota</taxon>
        <taxon>Gammaproteobacteria</taxon>
        <taxon>Oceanospirillales</taxon>
        <taxon>Oceanospirillaceae</taxon>
        <taxon>Marinomonas</taxon>
    </lineage>
</organism>
<name>A0A1A8T7T4_9GAMM</name>
<reference evidence="19 20" key="1">
    <citation type="submission" date="2016-06" db="EMBL/GenBank/DDBJ databases">
        <authorList>
            <person name="Kjaerup R.B."/>
            <person name="Dalgaard T.S."/>
            <person name="Juul-Madsen H.R."/>
        </authorList>
    </citation>
    <scope>NUCLEOTIDE SEQUENCE [LARGE SCALE GENOMIC DNA]</scope>
    <source>
        <strain evidence="19 20">CECT 8886</strain>
    </source>
</reference>
<dbReference type="GO" id="GO:0016773">
    <property type="term" value="F:phosphotransferase activity, alcohol group as acceptor"/>
    <property type="evidence" value="ECO:0007669"/>
    <property type="project" value="InterPro"/>
</dbReference>
<dbReference type="GO" id="GO:0009244">
    <property type="term" value="P:lipopolysaccharide core region biosynthetic process"/>
    <property type="evidence" value="ECO:0007669"/>
    <property type="project" value="UniProtKB-UniPathway"/>
</dbReference>
<dbReference type="GO" id="GO:0033786">
    <property type="term" value="F:heptose-1-phosphate adenylyltransferase activity"/>
    <property type="evidence" value="ECO:0007669"/>
    <property type="project" value="UniProtKB-UniRule"/>
</dbReference>
<evidence type="ECO:0000256" key="11">
    <source>
        <dbReference type="ARBA" id="ARBA00023277"/>
    </source>
</evidence>
<comment type="pathway">
    <text evidence="16">Nucleotide-sugar biosynthesis; ADP-L-glycero-beta-D-manno-heptose biosynthesis; ADP-L-glycero-beta-D-manno-heptose from D-glycero-beta-D-manno-heptose 7-phosphate: step 1/4.</text>
</comment>
<evidence type="ECO:0000256" key="3">
    <source>
        <dbReference type="ARBA" id="ARBA00004713"/>
    </source>
</evidence>
<dbReference type="FunFam" id="3.40.1190.20:FF:000002">
    <property type="entry name" value="Bifunctional protein HldE"/>
    <property type="match status" value="1"/>
</dbReference>
<comment type="similarity">
    <text evidence="15 16">In the C-terminal section; belongs to the cytidylyltransferase family.</text>
</comment>
<dbReference type="GO" id="GO:0005524">
    <property type="term" value="F:ATP binding"/>
    <property type="evidence" value="ECO:0007669"/>
    <property type="project" value="UniProtKB-UniRule"/>
</dbReference>
<keyword evidence="9 16" id="KW-0067">ATP-binding</keyword>
<feature type="region of interest" description="Ribokinase" evidence="16">
    <location>
        <begin position="1"/>
        <end position="333"/>
    </location>
</feature>
<dbReference type="InterPro" id="IPR029056">
    <property type="entry name" value="Ribokinase-like"/>
</dbReference>
<dbReference type="Proteomes" id="UP000092544">
    <property type="component" value="Unassembled WGS sequence"/>
</dbReference>
<dbReference type="HAMAP" id="MF_01603">
    <property type="entry name" value="HldE"/>
    <property type="match status" value="1"/>
</dbReference>
<evidence type="ECO:0000256" key="4">
    <source>
        <dbReference type="ARBA" id="ARBA00011738"/>
    </source>
</evidence>
<dbReference type="InterPro" id="IPR014729">
    <property type="entry name" value="Rossmann-like_a/b/a_fold"/>
</dbReference>
<proteinExistence type="inferred from homology"/>
<dbReference type="GO" id="GO:0033785">
    <property type="term" value="F:heptose 7-phosphate kinase activity"/>
    <property type="evidence" value="ECO:0007669"/>
    <property type="project" value="UniProtKB-UniRule"/>
</dbReference>
<comment type="function">
    <text evidence="2 16">Catalyzes the ADP transfer from ATP to D-glycero-beta-D-manno-heptose 1-phosphate, yielding ADP-D-glycero-beta-D-manno-heptose.</text>
</comment>
<keyword evidence="5 16" id="KW-0808">Transferase</keyword>
<dbReference type="STRING" id="1792290.MSP8886_01137"/>
<gene>
    <name evidence="16 19" type="primary">hldE</name>
    <name evidence="19" type="ORF">MSP8886_01137</name>
</gene>
<evidence type="ECO:0000256" key="2">
    <source>
        <dbReference type="ARBA" id="ARBA00003753"/>
    </source>
</evidence>
<dbReference type="FunFam" id="3.40.50.620:FF:000028">
    <property type="entry name" value="Bifunctional protein HldE"/>
    <property type="match status" value="1"/>
</dbReference>
<dbReference type="Gene3D" id="3.40.1190.20">
    <property type="match status" value="1"/>
</dbReference>
<evidence type="ECO:0000259" key="17">
    <source>
        <dbReference type="Pfam" id="PF00294"/>
    </source>
</evidence>
<dbReference type="AlphaFoldDB" id="A0A1A8T7T4"/>
<dbReference type="PANTHER" id="PTHR46969:SF1">
    <property type="entry name" value="BIFUNCTIONAL PROTEIN HLDE"/>
    <property type="match status" value="1"/>
</dbReference>
<dbReference type="EC" id="2.7.7.70" evidence="16"/>
<evidence type="ECO:0000256" key="9">
    <source>
        <dbReference type="ARBA" id="ARBA00022840"/>
    </source>
</evidence>
<dbReference type="InterPro" id="IPR011611">
    <property type="entry name" value="PfkB_dom"/>
</dbReference>
<evidence type="ECO:0000256" key="14">
    <source>
        <dbReference type="ARBA" id="ARBA00060955"/>
    </source>
</evidence>
<feature type="active site" evidence="16">
    <location>
        <position position="279"/>
    </location>
</feature>
<dbReference type="UniPathway" id="UPA00958"/>
<evidence type="ECO:0000256" key="10">
    <source>
        <dbReference type="ARBA" id="ARBA00023268"/>
    </source>
</evidence>
<dbReference type="NCBIfam" id="TIGR02199">
    <property type="entry name" value="rfaE_dom_II"/>
    <property type="match status" value="1"/>
</dbReference>
<keyword evidence="10 16" id="KW-0511">Multifunctional enzyme</keyword>
<feature type="domain" description="Carbohydrate kinase PfkB" evidence="17">
    <location>
        <begin position="25"/>
        <end position="317"/>
    </location>
</feature>
<evidence type="ECO:0000256" key="7">
    <source>
        <dbReference type="ARBA" id="ARBA00022741"/>
    </source>
</evidence>
<evidence type="ECO:0000256" key="5">
    <source>
        <dbReference type="ARBA" id="ARBA00022679"/>
    </source>
</evidence>
<dbReference type="InterPro" id="IPR002173">
    <property type="entry name" value="Carboh/pur_kinase_PfkB_CS"/>
</dbReference>
<dbReference type="InterPro" id="IPR011913">
    <property type="entry name" value="RfaE_dom_I"/>
</dbReference>
<accession>A0A1A8T7T4</accession>
<evidence type="ECO:0000256" key="6">
    <source>
        <dbReference type="ARBA" id="ARBA00022695"/>
    </source>
</evidence>
<dbReference type="PROSITE" id="PS00583">
    <property type="entry name" value="PFKB_KINASES_1"/>
    <property type="match status" value="1"/>
</dbReference>
<comment type="subunit">
    <text evidence="4 16">Homodimer.</text>
</comment>
<dbReference type="GO" id="GO:0097171">
    <property type="term" value="P:ADP-L-glycero-beta-D-manno-heptose biosynthetic process"/>
    <property type="evidence" value="ECO:0007669"/>
    <property type="project" value="UniProtKB-UniPathway"/>
</dbReference>
<evidence type="ECO:0000256" key="13">
    <source>
        <dbReference type="ARBA" id="ARBA00052873"/>
    </source>
</evidence>
<sequence length="489" mass="53379">MIRWALSKIDYYVLMNSSYLNFKDKHILVVGDVMLDRYWYGGTSRISPEAPVQVVKVSNIEDRPGGAANVALGLSKLGVSVTLIGVVGRDDNAAVLSRCLEEAGVNCRFVYSDTLPTITKLRVMSRHQQLIRLDFEEREDTLSQNEALAKEVAACLPESDAVIFSDYAKGCLADVRSLISLANEEGVPSFVDPKGDDFSIYQGATLVKPNLLEFENIVGKCRSVKELEEKGKALREQFGWEALLVTRGEDGLVLLSEGKPPFSLATAAKEVFDVTGAGDTVIAVLTAVYVTSKRFVDAVEYANQAAGYVVGKLGTASIDAEHLGAIMFQRSHTTNFGVLTPDELLKQIKLAQLSGEKVVFTNGCFDILHPGHVAYIKQAKALGDRLIVAVNTDASVKRLKGDKRPINNLEHRMAVLEGVGAIDWVTWFDEDTPQRIIEQLTPDVLVKGGDYTIDTIVGAQHVLDHGGEVKVLTFVDGYSTTSIIEKANL</sequence>
<dbReference type="NCBIfam" id="TIGR00125">
    <property type="entry name" value="cyt_tran_rel"/>
    <property type="match status" value="1"/>
</dbReference>
<dbReference type="InterPro" id="IPR011914">
    <property type="entry name" value="RfaE_dom_II"/>
</dbReference>
<dbReference type="SUPFAM" id="SSF53613">
    <property type="entry name" value="Ribokinase-like"/>
    <property type="match status" value="1"/>
</dbReference>
<evidence type="ECO:0000313" key="20">
    <source>
        <dbReference type="Proteomes" id="UP000092544"/>
    </source>
</evidence>
<feature type="region of interest" description="Cytidylyltransferase" evidence="16">
    <location>
        <begin position="360"/>
        <end position="489"/>
    </location>
</feature>
<comment type="similarity">
    <text evidence="14 16">In the N-terminal section; belongs to the carbohydrate kinase PfkB family.</text>
</comment>
<evidence type="ECO:0000259" key="18">
    <source>
        <dbReference type="Pfam" id="PF01467"/>
    </source>
</evidence>
<evidence type="ECO:0000256" key="8">
    <source>
        <dbReference type="ARBA" id="ARBA00022777"/>
    </source>
</evidence>
<dbReference type="Pfam" id="PF00294">
    <property type="entry name" value="PfkB"/>
    <property type="match status" value="1"/>
</dbReference>
<dbReference type="PANTHER" id="PTHR46969">
    <property type="entry name" value="BIFUNCTIONAL PROTEIN HLDE"/>
    <property type="match status" value="1"/>
</dbReference>
<evidence type="ECO:0000256" key="16">
    <source>
        <dbReference type="HAMAP-Rule" id="MF_01603"/>
    </source>
</evidence>
<feature type="binding site" evidence="16">
    <location>
        <begin position="210"/>
        <end position="213"/>
    </location>
    <ligand>
        <name>ATP</name>
        <dbReference type="ChEBI" id="CHEBI:30616"/>
    </ligand>
</feature>
<keyword evidence="7 16" id="KW-0547">Nucleotide-binding</keyword>
<dbReference type="NCBIfam" id="TIGR02198">
    <property type="entry name" value="rfaE_dom_I"/>
    <property type="match status" value="1"/>
</dbReference>
<dbReference type="SUPFAM" id="SSF52374">
    <property type="entry name" value="Nucleotidylyl transferase"/>
    <property type="match status" value="1"/>
</dbReference>
<keyword evidence="6 16" id="KW-0548">Nucleotidyltransferase</keyword>
<protein>
    <recommendedName>
        <fullName evidence="16">Bifunctional protein HldE</fullName>
    </recommendedName>
    <domain>
        <recommendedName>
            <fullName evidence="16">D-beta-D-heptose 7-phosphate kinase</fullName>
            <ecNumber evidence="16">2.7.1.167</ecNumber>
        </recommendedName>
        <alternativeName>
            <fullName evidence="16">D-beta-D-heptose 7-phosphotransferase</fullName>
        </alternativeName>
        <alternativeName>
            <fullName evidence="16">D-glycero-beta-D-manno-heptose-7-phosphate kinase</fullName>
        </alternativeName>
    </domain>
    <domain>
        <recommendedName>
            <fullName evidence="16">D-beta-D-heptose 1-phosphate adenylyltransferase</fullName>
            <ecNumber evidence="16">2.7.7.70</ecNumber>
        </recommendedName>
        <alternativeName>
            <fullName evidence="16">D-glycero-beta-D-manno-heptose 1-phosphate adenylyltransferase</fullName>
        </alternativeName>
    </domain>
</protein>
<keyword evidence="8 16" id="KW-0418">Kinase</keyword>
<dbReference type="Gene3D" id="3.40.50.620">
    <property type="entry name" value="HUPs"/>
    <property type="match status" value="1"/>
</dbReference>
<evidence type="ECO:0000256" key="1">
    <source>
        <dbReference type="ARBA" id="ARBA00002319"/>
    </source>
</evidence>